<accession>A0A7S1PFJ1</accession>
<dbReference type="InterPro" id="IPR004344">
    <property type="entry name" value="TTL/TTLL_fam"/>
</dbReference>
<keyword evidence="10" id="KW-0966">Cell projection</keyword>
<dbReference type="EMBL" id="HBGD01004791">
    <property type="protein sequence ID" value="CAD9080748.1"/>
    <property type="molecule type" value="Transcribed_RNA"/>
</dbReference>
<evidence type="ECO:0000256" key="1">
    <source>
        <dbReference type="ARBA" id="ARBA00004120"/>
    </source>
</evidence>
<gene>
    <name evidence="12" type="ORF">PCOS0759_LOCUS3988</name>
</gene>
<comment type="similarity">
    <text evidence="2">Belongs to the tubulin polyglutamylase family.</text>
</comment>
<evidence type="ECO:0000256" key="4">
    <source>
        <dbReference type="ARBA" id="ARBA00022598"/>
    </source>
</evidence>
<keyword evidence="6" id="KW-0547">Nucleotide-binding</keyword>
<dbReference type="GO" id="GO:0000226">
    <property type="term" value="P:microtubule cytoskeleton organization"/>
    <property type="evidence" value="ECO:0007669"/>
    <property type="project" value="TreeGrafter"/>
</dbReference>
<dbReference type="AlphaFoldDB" id="A0A7S1PFJ1"/>
<sequence length="436" mass="50531">MSSSNLPTSTLNLNATSNLSSANSASSAQPAPKYKPYELKFKTNFEKPVILDNFEKRKWRQTFDDDWNFYWSSVGNIRKIFNPHSGIRLGDHQIINHFPNHYELTRKDLMVKNLKKYTREMEKLGENVKVLDYLPLTFTLPVEYCLFEKKFNDAKQTGGSMWIMKPIARYGGAGISIVTKKSQVKDWMKERGRYCSTRDQHVISKYISNPFLIGGRKFDLRMYCLVTNYKPVKAYIYKHGFARFSAYKYTNDSRQLDDMRIHLTNTTLQKMAPAYNDTHGLKWSYQNLLQYLEHTRGKEAVDKMIEEIDYICIHTLKAVSAVIYNDKHCFEMYGYDIMLDSNLKPWLIEVNASPSLATTTAADRVLKSCLMNDTFKIVLRKEFPDVPFYDYKVNISDRGLGDYRVLVNEDTHTVGTPHGGTSTSRPPSKLRSRGIY</sequence>
<evidence type="ECO:0000256" key="9">
    <source>
        <dbReference type="ARBA" id="ARBA00023212"/>
    </source>
</evidence>
<keyword evidence="8" id="KW-0969">Cilium</keyword>
<proteinExistence type="inferred from homology"/>
<evidence type="ECO:0000256" key="7">
    <source>
        <dbReference type="ARBA" id="ARBA00022840"/>
    </source>
</evidence>
<dbReference type="GO" id="GO:0005524">
    <property type="term" value="F:ATP binding"/>
    <property type="evidence" value="ECO:0007669"/>
    <property type="project" value="UniProtKB-KW"/>
</dbReference>
<dbReference type="GO" id="GO:0005874">
    <property type="term" value="C:microtubule"/>
    <property type="evidence" value="ECO:0007669"/>
    <property type="project" value="UniProtKB-KW"/>
</dbReference>
<dbReference type="Gene3D" id="3.30.470.20">
    <property type="entry name" value="ATP-grasp fold, B domain"/>
    <property type="match status" value="1"/>
</dbReference>
<evidence type="ECO:0000256" key="3">
    <source>
        <dbReference type="ARBA" id="ARBA00022490"/>
    </source>
</evidence>
<evidence type="ECO:0008006" key="13">
    <source>
        <dbReference type="Google" id="ProtNLM"/>
    </source>
</evidence>
<evidence type="ECO:0000313" key="12">
    <source>
        <dbReference type="EMBL" id="CAD9080748.1"/>
    </source>
</evidence>
<dbReference type="SUPFAM" id="SSF56059">
    <property type="entry name" value="Glutathione synthetase ATP-binding domain-like"/>
    <property type="match status" value="1"/>
</dbReference>
<keyword evidence="3" id="KW-0963">Cytoplasm</keyword>
<evidence type="ECO:0000256" key="11">
    <source>
        <dbReference type="SAM" id="MobiDB-lite"/>
    </source>
</evidence>
<keyword evidence="4" id="KW-0436">Ligase</keyword>
<evidence type="ECO:0000256" key="8">
    <source>
        <dbReference type="ARBA" id="ARBA00023069"/>
    </source>
</evidence>
<reference evidence="12" key="1">
    <citation type="submission" date="2021-01" db="EMBL/GenBank/DDBJ databases">
        <authorList>
            <person name="Corre E."/>
            <person name="Pelletier E."/>
            <person name="Niang G."/>
            <person name="Scheremetjew M."/>
            <person name="Finn R."/>
            <person name="Kale V."/>
            <person name="Holt S."/>
            <person name="Cochrane G."/>
            <person name="Meng A."/>
            <person name="Brown T."/>
            <person name="Cohen L."/>
        </authorList>
    </citation>
    <scope>NUCLEOTIDE SEQUENCE</scope>
    <source>
        <strain evidence="12">WS</strain>
    </source>
</reference>
<evidence type="ECO:0000256" key="6">
    <source>
        <dbReference type="ARBA" id="ARBA00022741"/>
    </source>
</evidence>
<dbReference type="GO" id="GO:0070740">
    <property type="term" value="F:tubulin-glutamic acid ligase activity"/>
    <property type="evidence" value="ECO:0007669"/>
    <property type="project" value="TreeGrafter"/>
</dbReference>
<keyword evidence="7" id="KW-0067">ATP-binding</keyword>
<comment type="subcellular location">
    <subcellularLocation>
        <location evidence="1">Cytoplasm</location>
        <location evidence="1">Cytoskeleton</location>
        <location evidence="1">Cilium basal body</location>
    </subcellularLocation>
</comment>
<dbReference type="PROSITE" id="PS51221">
    <property type="entry name" value="TTL"/>
    <property type="match status" value="1"/>
</dbReference>
<name>A0A7S1PFJ1_9EUKA</name>
<dbReference type="GO" id="GO:0036064">
    <property type="term" value="C:ciliary basal body"/>
    <property type="evidence" value="ECO:0007669"/>
    <property type="project" value="TreeGrafter"/>
</dbReference>
<dbReference type="PANTHER" id="PTHR12241">
    <property type="entry name" value="TUBULIN POLYGLUTAMYLASE"/>
    <property type="match status" value="1"/>
</dbReference>
<feature type="region of interest" description="Disordered" evidence="11">
    <location>
        <begin position="411"/>
        <end position="436"/>
    </location>
</feature>
<keyword evidence="5" id="KW-0493">Microtubule</keyword>
<evidence type="ECO:0000256" key="5">
    <source>
        <dbReference type="ARBA" id="ARBA00022701"/>
    </source>
</evidence>
<keyword evidence="9" id="KW-0206">Cytoskeleton</keyword>
<dbReference type="PANTHER" id="PTHR12241:SF31">
    <property type="entry name" value="POLYGLUTAMYLASE COMPLEX SUBUNIT TTLL1"/>
    <property type="match status" value="1"/>
</dbReference>
<protein>
    <recommendedName>
        <fullName evidence="13">Tubulin--tyrosine ligase-like protein 9</fullName>
    </recommendedName>
</protein>
<dbReference type="Pfam" id="PF03133">
    <property type="entry name" value="TTL"/>
    <property type="match status" value="1"/>
</dbReference>
<evidence type="ECO:0000256" key="10">
    <source>
        <dbReference type="ARBA" id="ARBA00023273"/>
    </source>
</evidence>
<organism evidence="12">
    <name type="scientific">Percolomonas cosmopolitus</name>
    <dbReference type="NCBI Taxonomy" id="63605"/>
    <lineage>
        <taxon>Eukaryota</taxon>
        <taxon>Discoba</taxon>
        <taxon>Heterolobosea</taxon>
        <taxon>Tetramitia</taxon>
        <taxon>Eutetramitia</taxon>
        <taxon>Percolomonadidae</taxon>
        <taxon>Percolomonas</taxon>
    </lineage>
</organism>
<dbReference type="GO" id="GO:0015631">
    <property type="term" value="F:tubulin binding"/>
    <property type="evidence" value="ECO:0007669"/>
    <property type="project" value="TreeGrafter"/>
</dbReference>
<evidence type="ECO:0000256" key="2">
    <source>
        <dbReference type="ARBA" id="ARBA00006118"/>
    </source>
</evidence>